<feature type="chain" id="PRO_5020882357" description="Adhesin domain-containing protein" evidence="1">
    <location>
        <begin position="18"/>
        <end position="242"/>
    </location>
</feature>
<dbReference type="EMBL" id="SNWP01000010">
    <property type="protein sequence ID" value="TDO29385.1"/>
    <property type="molecule type" value="Genomic_DNA"/>
</dbReference>
<accession>A0A4R6J571</accession>
<reference evidence="2 3" key="1">
    <citation type="submission" date="2019-03" db="EMBL/GenBank/DDBJ databases">
        <title>Genomic Encyclopedia of Archaeal and Bacterial Type Strains, Phase II (KMG-II): from individual species to whole genera.</title>
        <authorList>
            <person name="Goeker M."/>
        </authorList>
    </citation>
    <scope>NUCLEOTIDE SEQUENCE [LARGE SCALE GENOMIC DNA]</scope>
    <source>
        <strain evidence="2 3">DSM 28323</strain>
    </source>
</reference>
<protein>
    <recommendedName>
        <fullName evidence="4">Adhesin domain-containing protein</fullName>
    </recommendedName>
</protein>
<dbReference type="AlphaFoldDB" id="A0A4R6J571"/>
<sequence>MRILLTLLCSISLYALQAQQTITKTYPLKAGQELELSFDYPKVIKVSTWDKPEVSITASVSINNGENNDAFQLIENTSGNTLSIKNIIKDLDKLPKRYTIVQDGKKTVFTSKEDFKTFSADNRGARYYSEGVDMEITIEVKVPQSQLSTFLKAKYGIVEMVNYNAPIKVDATYGGIDVAVNENTTGKLSATTHYGQIYSNLTLNITDKVEKDFYTSITTALGKGPAYSLKSTYGNLYLRKSL</sequence>
<organism evidence="2 3">
    <name type="scientific">Sediminibacterium goheungense</name>
    <dbReference type="NCBI Taxonomy" id="1086393"/>
    <lineage>
        <taxon>Bacteria</taxon>
        <taxon>Pseudomonadati</taxon>
        <taxon>Bacteroidota</taxon>
        <taxon>Chitinophagia</taxon>
        <taxon>Chitinophagales</taxon>
        <taxon>Chitinophagaceae</taxon>
        <taxon>Sediminibacterium</taxon>
    </lineage>
</organism>
<evidence type="ECO:0008006" key="4">
    <source>
        <dbReference type="Google" id="ProtNLM"/>
    </source>
</evidence>
<proteinExistence type="predicted"/>
<evidence type="ECO:0000256" key="1">
    <source>
        <dbReference type="SAM" id="SignalP"/>
    </source>
</evidence>
<keyword evidence="1" id="KW-0732">Signal</keyword>
<dbReference type="RefSeq" id="WP_133473987.1">
    <property type="nucleotide sequence ID" value="NZ_SNWP01000010.1"/>
</dbReference>
<dbReference type="Proteomes" id="UP000295741">
    <property type="component" value="Unassembled WGS sequence"/>
</dbReference>
<evidence type="ECO:0000313" key="2">
    <source>
        <dbReference type="EMBL" id="TDO29385.1"/>
    </source>
</evidence>
<name>A0A4R6J571_9BACT</name>
<dbReference type="OrthoDB" id="1115882at2"/>
<gene>
    <name evidence="2" type="ORF">BC659_1474</name>
</gene>
<keyword evidence="3" id="KW-1185">Reference proteome</keyword>
<comment type="caution">
    <text evidence="2">The sequence shown here is derived from an EMBL/GenBank/DDBJ whole genome shotgun (WGS) entry which is preliminary data.</text>
</comment>
<feature type="signal peptide" evidence="1">
    <location>
        <begin position="1"/>
        <end position="17"/>
    </location>
</feature>
<evidence type="ECO:0000313" key="3">
    <source>
        <dbReference type="Proteomes" id="UP000295741"/>
    </source>
</evidence>